<dbReference type="EMBL" id="VDUZ01000032">
    <property type="protein sequence ID" value="TXL72578.1"/>
    <property type="molecule type" value="Genomic_DNA"/>
</dbReference>
<reference evidence="1 2" key="1">
    <citation type="submission" date="2019-06" db="EMBL/GenBank/DDBJ databases">
        <title>New taxonomy in bacterial strain CC-CFT640, isolated from vineyard.</title>
        <authorList>
            <person name="Lin S.-Y."/>
            <person name="Tsai C.-F."/>
            <person name="Young C.-C."/>
        </authorList>
    </citation>
    <scope>NUCLEOTIDE SEQUENCE [LARGE SCALE GENOMIC DNA]</scope>
    <source>
        <strain evidence="1 2">CC-CFT640</strain>
    </source>
</reference>
<dbReference type="Gene3D" id="3.10.450.50">
    <property type="match status" value="1"/>
</dbReference>
<dbReference type="AlphaFoldDB" id="A0A5C8PFK0"/>
<gene>
    <name evidence="1" type="ORF">FHP25_25105</name>
</gene>
<proteinExistence type="predicted"/>
<dbReference type="Pfam" id="PF02810">
    <property type="entry name" value="SEC-C"/>
    <property type="match status" value="1"/>
</dbReference>
<evidence type="ECO:0000313" key="2">
    <source>
        <dbReference type="Proteomes" id="UP000321638"/>
    </source>
</evidence>
<sequence>MTSGARIVRGTGGTPTETYLQKLCERTFLRLWSYPRIFRDQGSGSGRDGKEICDLLVVCGTHILIFSDKQIAFPSDGPLELRWQRWFRRAVLKSAEQARGAQRWITDYPARIFLDAKCQHRLPLDLPPKADAQFHLIVVAHGVAAAVRRHFGDSGTGSLLIDTDIRGEAAHRIPFVVGDIDPGRSFVHVFDDDSLQTVMGTLDTISDFVHFLEKRELLFRGALKVSATGEEELLSFYLSKLNAQNEHDFVFDASQQGLAGITILEGHWKRFCVNPQRLAQIKADQISYFWDRLIERFSGHALAGDQHYVTDGGIKDSETILRFMAREPRFARRYLAHAFLDLYGKTAKNIRALRILQSPTQPGLYYVVLLLPVPPPAWNATYEDYRIVRRNFLYSSLLAAKLERPDALDIVGIATESGPNSNGESEDAGYFDTRHWSEDLRRDAEERKDSLRLLQNTHQVRISFKEYPDVPRASTKKPRRNSACPCGSGRKYKKCCFLR</sequence>
<evidence type="ECO:0000313" key="1">
    <source>
        <dbReference type="EMBL" id="TXL72578.1"/>
    </source>
</evidence>
<dbReference type="OrthoDB" id="21421at2"/>
<accession>A0A5C8PFK0</accession>
<dbReference type="InterPro" id="IPR004027">
    <property type="entry name" value="SEC_C_motif"/>
</dbReference>
<evidence type="ECO:0008006" key="3">
    <source>
        <dbReference type="Google" id="ProtNLM"/>
    </source>
</evidence>
<name>A0A5C8PFK0_9HYPH</name>
<keyword evidence="2" id="KW-1185">Reference proteome</keyword>
<dbReference type="Proteomes" id="UP000321638">
    <property type="component" value="Unassembled WGS sequence"/>
</dbReference>
<protein>
    <recommendedName>
        <fullName evidence="3">Preprotein translocase subunit SecA</fullName>
    </recommendedName>
</protein>
<organism evidence="1 2">
    <name type="scientific">Vineibacter terrae</name>
    <dbReference type="NCBI Taxonomy" id="2586908"/>
    <lineage>
        <taxon>Bacteria</taxon>
        <taxon>Pseudomonadati</taxon>
        <taxon>Pseudomonadota</taxon>
        <taxon>Alphaproteobacteria</taxon>
        <taxon>Hyphomicrobiales</taxon>
        <taxon>Vineibacter</taxon>
    </lineage>
</organism>
<dbReference type="RefSeq" id="WP_147849737.1">
    <property type="nucleotide sequence ID" value="NZ_VDUZ01000032.1"/>
</dbReference>
<dbReference type="SUPFAM" id="SSF103642">
    <property type="entry name" value="Sec-C motif"/>
    <property type="match status" value="1"/>
</dbReference>
<comment type="caution">
    <text evidence="1">The sequence shown here is derived from an EMBL/GenBank/DDBJ whole genome shotgun (WGS) entry which is preliminary data.</text>
</comment>